<dbReference type="GO" id="GO:0070063">
    <property type="term" value="F:RNA polymerase binding"/>
    <property type="evidence" value="ECO:0007669"/>
    <property type="project" value="InterPro"/>
</dbReference>
<dbReference type="Gene3D" id="1.10.287.180">
    <property type="entry name" value="Transcription elongation factor, GreA/GreB, N-terminal domain"/>
    <property type="match status" value="1"/>
</dbReference>
<sequence>MCHKETIVEGTGSLLLMAKHLLSKETYARLEAEIAHLEHEVLPEVADKIGRAREMGDLKENGDYHAAKDEYGMFNDRKNLLLSILEDSELAPTPAAGEVGVLSTVTILFAGDSEDDAETYLIGHIEERRTGAGAEVMSPVSPIGSALLGRRAGDSVSITLENGAKVSVTVVKVDN</sequence>
<dbReference type="SUPFAM" id="SSF46557">
    <property type="entry name" value="GreA transcript cleavage protein, N-terminal domain"/>
    <property type="match status" value="1"/>
</dbReference>
<dbReference type="InterPro" id="IPR001437">
    <property type="entry name" value="Tscrpt_elong_fac_GreA/B_C"/>
</dbReference>
<dbReference type="GO" id="GO:0003677">
    <property type="term" value="F:DNA binding"/>
    <property type="evidence" value="ECO:0007669"/>
    <property type="project" value="UniProtKB-KW"/>
</dbReference>
<evidence type="ECO:0000313" key="7">
    <source>
        <dbReference type="EMBL" id="CAB4617249.1"/>
    </source>
</evidence>
<feature type="domain" description="Transcription elongation factor GreA/GreB C-terminal" evidence="5">
    <location>
        <begin position="96"/>
        <end position="174"/>
    </location>
</feature>
<proteinExistence type="inferred from homology"/>
<dbReference type="InterPro" id="IPR022691">
    <property type="entry name" value="Tscrpt_elong_fac_GreA/B_N"/>
</dbReference>
<protein>
    <submittedName>
        <fullName evidence="7">Unannotated protein</fullName>
    </submittedName>
</protein>
<comment type="similarity">
    <text evidence="1">Belongs to the GreA/GreB family.</text>
</comment>
<organism evidence="7">
    <name type="scientific">freshwater metagenome</name>
    <dbReference type="NCBI Taxonomy" id="449393"/>
    <lineage>
        <taxon>unclassified sequences</taxon>
        <taxon>metagenomes</taxon>
        <taxon>ecological metagenomes</taxon>
    </lineage>
</organism>
<evidence type="ECO:0000256" key="1">
    <source>
        <dbReference type="ARBA" id="ARBA00008213"/>
    </source>
</evidence>
<name>A0A6J6I058_9ZZZZ</name>
<evidence type="ECO:0000256" key="2">
    <source>
        <dbReference type="ARBA" id="ARBA00023015"/>
    </source>
</evidence>
<dbReference type="InterPro" id="IPR018151">
    <property type="entry name" value="TF_GreA/GreB_CS"/>
</dbReference>
<dbReference type="AlphaFoldDB" id="A0A6J6I058"/>
<accession>A0A6J6I058</accession>
<keyword evidence="3" id="KW-0238">DNA-binding</keyword>
<dbReference type="Pfam" id="PF03449">
    <property type="entry name" value="GreA_GreB_N"/>
    <property type="match status" value="1"/>
</dbReference>
<dbReference type="PROSITE" id="PS00830">
    <property type="entry name" value="GREAB_2"/>
    <property type="match status" value="1"/>
</dbReference>
<dbReference type="InterPro" id="IPR023459">
    <property type="entry name" value="Tscrpt_elong_fac_GreA/B_fam"/>
</dbReference>
<dbReference type="PIRSF" id="PIRSF006092">
    <property type="entry name" value="GreA_GreB"/>
    <property type="match status" value="1"/>
</dbReference>
<dbReference type="PROSITE" id="PS00829">
    <property type="entry name" value="GREAB_1"/>
    <property type="match status" value="1"/>
</dbReference>
<dbReference type="PANTHER" id="PTHR30437:SF4">
    <property type="entry name" value="TRANSCRIPTION ELONGATION FACTOR GREA"/>
    <property type="match status" value="1"/>
</dbReference>
<keyword evidence="2" id="KW-0805">Transcription regulation</keyword>
<keyword evidence="4" id="KW-0804">Transcription</keyword>
<dbReference type="SUPFAM" id="SSF54534">
    <property type="entry name" value="FKBP-like"/>
    <property type="match status" value="1"/>
</dbReference>
<dbReference type="Pfam" id="PF01272">
    <property type="entry name" value="GreA_GreB"/>
    <property type="match status" value="1"/>
</dbReference>
<dbReference type="InterPro" id="IPR036805">
    <property type="entry name" value="Tscrpt_elong_fac_GreA/B_N_sf"/>
</dbReference>
<evidence type="ECO:0000259" key="5">
    <source>
        <dbReference type="Pfam" id="PF01272"/>
    </source>
</evidence>
<dbReference type="GO" id="GO:0006354">
    <property type="term" value="P:DNA-templated transcription elongation"/>
    <property type="evidence" value="ECO:0007669"/>
    <property type="project" value="TreeGrafter"/>
</dbReference>
<dbReference type="FunFam" id="1.10.287.180:FF:000001">
    <property type="entry name" value="Transcription elongation factor GreA"/>
    <property type="match status" value="1"/>
</dbReference>
<reference evidence="7" key="1">
    <citation type="submission" date="2020-05" db="EMBL/GenBank/DDBJ databases">
        <authorList>
            <person name="Chiriac C."/>
            <person name="Salcher M."/>
            <person name="Ghai R."/>
            <person name="Kavagutti S V."/>
        </authorList>
    </citation>
    <scope>NUCLEOTIDE SEQUENCE</scope>
</reference>
<gene>
    <name evidence="7" type="ORF">UFOPK1889_00642</name>
</gene>
<dbReference type="Gene3D" id="3.10.50.30">
    <property type="entry name" value="Transcription elongation factor, GreA/GreB, C-terminal domain"/>
    <property type="match status" value="1"/>
</dbReference>
<dbReference type="GO" id="GO:0032784">
    <property type="term" value="P:regulation of DNA-templated transcription elongation"/>
    <property type="evidence" value="ECO:0007669"/>
    <property type="project" value="InterPro"/>
</dbReference>
<dbReference type="InterPro" id="IPR036953">
    <property type="entry name" value="GreA/GreB_C_sf"/>
</dbReference>
<feature type="domain" description="Transcription elongation factor GreA/GreB N-terminal" evidence="6">
    <location>
        <begin position="21"/>
        <end position="88"/>
    </location>
</feature>
<dbReference type="EMBL" id="CAEZUZ010000088">
    <property type="protein sequence ID" value="CAB4617249.1"/>
    <property type="molecule type" value="Genomic_DNA"/>
</dbReference>
<evidence type="ECO:0000256" key="4">
    <source>
        <dbReference type="ARBA" id="ARBA00023163"/>
    </source>
</evidence>
<dbReference type="PANTHER" id="PTHR30437">
    <property type="entry name" value="TRANSCRIPTION ELONGATION FACTOR GREA"/>
    <property type="match status" value="1"/>
</dbReference>
<evidence type="ECO:0000259" key="6">
    <source>
        <dbReference type="Pfam" id="PF03449"/>
    </source>
</evidence>
<evidence type="ECO:0000256" key="3">
    <source>
        <dbReference type="ARBA" id="ARBA00023125"/>
    </source>
</evidence>